<dbReference type="EMBL" id="MU266761">
    <property type="protein sequence ID" value="KAH7918594.1"/>
    <property type="molecule type" value="Genomic_DNA"/>
</dbReference>
<comment type="caution">
    <text evidence="1">The sequence shown here is derived from an EMBL/GenBank/DDBJ whole genome shotgun (WGS) entry which is preliminary data.</text>
</comment>
<proteinExistence type="predicted"/>
<dbReference type="Proteomes" id="UP000790709">
    <property type="component" value="Unassembled WGS sequence"/>
</dbReference>
<name>A0ACB8AZL4_9AGAM</name>
<protein>
    <submittedName>
        <fullName evidence="1">Uncharacterized protein</fullName>
    </submittedName>
</protein>
<organism evidence="1 2">
    <name type="scientific">Leucogyrophana mollusca</name>
    <dbReference type="NCBI Taxonomy" id="85980"/>
    <lineage>
        <taxon>Eukaryota</taxon>
        <taxon>Fungi</taxon>
        <taxon>Dikarya</taxon>
        <taxon>Basidiomycota</taxon>
        <taxon>Agaricomycotina</taxon>
        <taxon>Agaricomycetes</taxon>
        <taxon>Agaricomycetidae</taxon>
        <taxon>Boletales</taxon>
        <taxon>Boletales incertae sedis</taxon>
        <taxon>Leucogyrophana</taxon>
    </lineage>
</organism>
<evidence type="ECO:0000313" key="2">
    <source>
        <dbReference type="Proteomes" id="UP000790709"/>
    </source>
</evidence>
<gene>
    <name evidence="1" type="ORF">BV22DRAFT_987852</name>
</gene>
<sequence>MHACMHVCGPARVYAPPPISAIKITFLPASPACCPHTALSAQTPTKNPLSQKIKWPPPLKKPQQTQAKPLTLQIPLRLP</sequence>
<evidence type="ECO:0000313" key="1">
    <source>
        <dbReference type="EMBL" id="KAH7918594.1"/>
    </source>
</evidence>
<reference evidence="1" key="1">
    <citation type="journal article" date="2021" name="New Phytol.">
        <title>Evolutionary innovations through gain and loss of genes in the ectomycorrhizal Boletales.</title>
        <authorList>
            <person name="Wu G."/>
            <person name="Miyauchi S."/>
            <person name="Morin E."/>
            <person name="Kuo A."/>
            <person name="Drula E."/>
            <person name="Varga T."/>
            <person name="Kohler A."/>
            <person name="Feng B."/>
            <person name="Cao Y."/>
            <person name="Lipzen A."/>
            <person name="Daum C."/>
            <person name="Hundley H."/>
            <person name="Pangilinan J."/>
            <person name="Johnson J."/>
            <person name="Barry K."/>
            <person name="LaButti K."/>
            <person name="Ng V."/>
            <person name="Ahrendt S."/>
            <person name="Min B."/>
            <person name="Choi I.G."/>
            <person name="Park H."/>
            <person name="Plett J.M."/>
            <person name="Magnuson J."/>
            <person name="Spatafora J.W."/>
            <person name="Nagy L.G."/>
            <person name="Henrissat B."/>
            <person name="Grigoriev I.V."/>
            <person name="Yang Z.L."/>
            <person name="Xu J."/>
            <person name="Martin F.M."/>
        </authorList>
    </citation>
    <scope>NUCLEOTIDE SEQUENCE</scope>
    <source>
        <strain evidence="1">KUC20120723A-06</strain>
    </source>
</reference>
<accession>A0ACB8AZL4</accession>
<feature type="non-terminal residue" evidence="1">
    <location>
        <position position="79"/>
    </location>
</feature>
<keyword evidence="2" id="KW-1185">Reference proteome</keyword>